<reference evidence="3 4" key="1">
    <citation type="journal article" date="2013" name="Front. Microbiol.">
        <title>The genome of Nitrospina gracilis illuminates the metabolism and evolution of the major marine nitrite oxidizer.</title>
        <authorList>
            <person name="Luecker S."/>
            <person name="Nowka B."/>
            <person name="Rattei T."/>
            <person name="Spieck E."/>
            <person name="and Daims H."/>
        </authorList>
    </citation>
    <scope>NUCLEOTIDE SEQUENCE [LARGE SCALE GENOMIC DNA]</scope>
    <source>
        <strain evidence="3 4">3/211</strain>
    </source>
</reference>
<dbReference type="InParanoid" id="M1YXS9"/>
<comment type="caution">
    <text evidence="3">The sequence shown here is derived from an EMBL/GenBank/DDBJ whole genome shotgun (WGS) entry which is preliminary data.</text>
</comment>
<keyword evidence="1" id="KW-0802">TPR repeat</keyword>
<keyword evidence="4" id="KW-1185">Reference proteome</keyword>
<feature type="repeat" description="TPR" evidence="1">
    <location>
        <begin position="117"/>
        <end position="150"/>
    </location>
</feature>
<dbReference type="InterPro" id="IPR019734">
    <property type="entry name" value="TPR_rpt"/>
</dbReference>
<dbReference type="OrthoDB" id="8702804at2"/>
<organism evidence="3 4">
    <name type="scientific">Nitrospina gracilis (strain 3/211)</name>
    <dbReference type="NCBI Taxonomy" id="1266370"/>
    <lineage>
        <taxon>Bacteria</taxon>
        <taxon>Pseudomonadati</taxon>
        <taxon>Nitrospinota/Tectimicrobiota group</taxon>
        <taxon>Nitrospinota</taxon>
        <taxon>Nitrospinia</taxon>
        <taxon>Nitrospinales</taxon>
        <taxon>Nitrospinaceae</taxon>
        <taxon>Nitrospina</taxon>
    </lineage>
</organism>
<dbReference type="Gene3D" id="1.25.40.10">
    <property type="entry name" value="Tetratricopeptide repeat domain"/>
    <property type="match status" value="1"/>
</dbReference>
<evidence type="ECO:0000313" key="3">
    <source>
        <dbReference type="EMBL" id="CCQ90287.1"/>
    </source>
</evidence>
<evidence type="ECO:0000256" key="2">
    <source>
        <dbReference type="SAM" id="MobiDB-lite"/>
    </source>
</evidence>
<dbReference type="Pfam" id="PF13181">
    <property type="entry name" value="TPR_8"/>
    <property type="match status" value="1"/>
</dbReference>
<dbReference type="EMBL" id="CAQJ01000031">
    <property type="protein sequence ID" value="CCQ90287.1"/>
    <property type="molecule type" value="Genomic_DNA"/>
</dbReference>
<dbReference type="AlphaFoldDB" id="M1YXS9"/>
<dbReference type="PROSITE" id="PS51257">
    <property type="entry name" value="PROKAR_LIPOPROTEIN"/>
    <property type="match status" value="1"/>
</dbReference>
<accession>M1YXS9</accession>
<feature type="region of interest" description="Disordered" evidence="2">
    <location>
        <begin position="192"/>
        <end position="214"/>
    </location>
</feature>
<evidence type="ECO:0000256" key="1">
    <source>
        <dbReference type="PROSITE-ProRule" id="PRU00339"/>
    </source>
</evidence>
<dbReference type="HOGENOM" id="CLU_1287742_0_0_0"/>
<dbReference type="PROSITE" id="PS50005">
    <property type="entry name" value="TPR"/>
    <property type="match status" value="1"/>
</dbReference>
<feature type="compositionally biased region" description="Polar residues" evidence="2">
    <location>
        <begin position="205"/>
        <end position="214"/>
    </location>
</feature>
<gene>
    <name evidence="3" type="ORF">NITGR_280003</name>
</gene>
<evidence type="ECO:0000313" key="4">
    <source>
        <dbReference type="Proteomes" id="UP000011704"/>
    </source>
</evidence>
<dbReference type="STRING" id="1266370.NITGR_280003"/>
<dbReference type="SUPFAM" id="SSF48452">
    <property type="entry name" value="TPR-like"/>
    <property type="match status" value="1"/>
</dbReference>
<dbReference type="Proteomes" id="UP000011704">
    <property type="component" value="Unassembled WGS sequence"/>
</dbReference>
<protein>
    <submittedName>
        <fullName evidence="3">Uncharacterized protein</fullName>
    </submittedName>
</protein>
<proteinExistence type="predicted"/>
<dbReference type="InterPro" id="IPR011990">
    <property type="entry name" value="TPR-like_helical_dom_sf"/>
</dbReference>
<name>M1YXS9_NITG3</name>
<dbReference type="SMART" id="SM00028">
    <property type="entry name" value="TPR"/>
    <property type="match status" value="3"/>
</dbReference>
<dbReference type="RefSeq" id="WP_005007644.1">
    <property type="nucleotide sequence ID" value="NZ_HG422173.1"/>
</dbReference>
<sequence length="214" mass="24792">MLNIVRPVKWSQLLIFFLLMTMFASCANPINRVTFRKYIESGNVAENRGNLELARENYKRALINVNLGNLSEEEWAYAAYEYGRISGYLCDHEEAEKYMLQSLEIKERLEFPLDFKAKSYFELARFYYDSDQYAQSIPYFDKGIQLAEILGGEKTDPIAFANILDEHASALRKTGAEQQADTIAKRAETIREQNSGQQAHFKPTRYNQNCPKTR</sequence>